<evidence type="ECO:0000313" key="2">
    <source>
        <dbReference type="Proteomes" id="UP000585614"/>
    </source>
</evidence>
<accession>A0A7J7SXV4</accession>
<name>A0A7J7SXV4_RHIFE</name>
<proteinExistence type="predicted"/>
<dbReference type="EMBL" id="JACAGC010000021">
    <property type="protein sequence ID" value="KAF6293184.1"/>
    <property type="molecule type" value="Genomic_DNA"/>
</dbReference>
<dbReference type="AlphaFoldDB" id="A0A7J7SXV4"/>
<reference evidence="1 2" key="1">
    <citation type="journal article" date="2020" name="Nature">
        <title>Six reference-quality genomes reveal evolution of bat adaptations.</title>
        <authorList>
            <person name="Jebb D."/>
            <person name="Huang Z."/>
            <person name="Pippel M."/>
            <person name="Hughes G.M."/>
            <person name="Lavrichenko K."/>
            <person name="Devanna P."/>
            <person name="Winkler S."/>
            <person name="Jermiin L.S."/>
            <person name="Skirmuntt E.C."/>
            <person name="Katzourakis A."/>
            <person name="Burkitt-Gray L."/>
            <person name="Ray D.A."/>
            <person name="Sullivan K.A.M."/>
            <person name="Roscito J.G."/>
            <person name="Kirilenko B.M."/>
            <person name="Davalos L.M."/>
            <person name="Corthals A.P."/>
            <person name="Power M.L."/>
            <person name="Jones G."/>
            <person name="Ransome R.D."/>
            <person name="Dechmann D.K.N."/>
            <person name="Locatelli A.G."/>
            <person name="Puechmaille S.J."/>
            <person name="Fedrigo O."/>
            <person name="Jarvis E.D."/>
            <person name="Hiller M."/>
            <person name="Vernes S.C."/>
            <person name="Myers E.W."/>
            <person name="Teeling E.C."/>
        </authorList>
    </citation>
    <scope>NUCLEOTIDE SEQUENCE [LARGE SCALE GENOMIC DNA]</scope>
    <source>
        <strain evidence="1">MRhiFer1</strain>
        <tissue evidence="1">Lung</tissue>
    </source>
</reference>
<evidence type="ECO:0000313" key="1">
    <source>
        <dbReference type="EMBL" id="KAF6293184.1"/>
    </source>
</evidence>
<comment type="caution">
    <text evidence="1">The sequence shown here is derived from an EMBL/GenBank/DDBJ whole genome shotgun (WGS) entry which is preliminary data.</text>
</comment>
<organism evidence="1 2">
    <name type="scientific">Rhinolophus ferrumequinum</name>
    <name type="common">Greater horseshoe bat</name>
    <dbReference type="NCBI Taxonomy" id="59479"/>
    <lineage>
        <taxon>Eukaryota</taxon>
        <taxon>Metazoa</taxon>
        <taxon>Chordata</taxon>
        <taxon>Craniata</taxon>
        <taxon>Vertebrata</taxon>
        <taxon>Euteleostomi</taxon>
        <taxon>Mammalia</taxon>
        <taxon>Eutheria</taxon>
        <taxon>Laurasiatheria</taxon>
        <taxon>Chiroptera</taxon>
        <taxon>Yinpterochiroptera</taxon>
        <taxon>Rhinolophoidea</taxon>
        <taxon>Rhinolophidae</taxon>
        <taxon>Rhinolophinae</taxon>
        <taxon>Rhinolophus</taxon>
    </lineage>
</organism>
<sequence>MRDLRLLEVKEFSRGHRASKWPTVEVGLQSRIRFCHKGHCRFLSKLRYQSASVEVVKLNNYGVSLMSRIFEKYDRFMSAGPCLPRTYKFFGEIESGRNQPAFEGHLLCAQPCPSLHTHTHTHLPHLILTTALRDGPEICVLQMKSLRWWWSADGRIRF</sequence>
<dbReference type="Proteomes" id="UP000585614">
    <property type="component" value="Unassembled WGS sequence"/>
</dbReference>
<gene>
    <name evidence="1" type="ORF">mRhiFer1_009073</name>
</gene>
<protein>
    <submittedName>
        <fullName evidence="1">Uncharacterized protein</fullName>
    </submittedName>
</protein>